<dbReference type="NCBIfam" id="TIGR01901">
    <property type="entry name" value="adhes_NPXG"/>
    <property type="match status" value="1"/>
</dbReference>
<keyword evidence="3" id="KW-1185">Reference proteome</keyword>
<protein>
    <recommendedName>
        <fullName evidence="1">Filamentous haemagglutinin FhaB/tRNA nuclease CdiA-like TPS domain-containing protein</fullName>
    </recommendedName>
</protein>
<comment type="caution">
    <text evidence="2">The sequence shown here is derived from an EMBL/GenBank/DDBJ whole genome shotgun (WGS) entry which is preliminary data.</text>
</comment>
<proteinExistence type="predicted"/>
<dbReference type="OrthoDB" id="433405at2"/>
<gene>
    <name evidence="2" type="ORF">DSM106972_023710</name>
</gene>
<accession>A0A3S1AQT2</accession>
<evidence type="ECO:0000313" key="2">
    <source>
        <dbReference type="EMBL" id="RUT07110.1"/>
    </source>
</evidence>
<dbReference type="Pfam" id="PF05860">
    <property type="entry name" value="TPS"/>
    <property type="match status" value="1"/>
</dbReference>
<dbReference type="Gene3D" id="2.160.20.10">
    <property type="entry name" value="Single-stranded right-handed beta-helix, Pectin lyase-like"/>
    <property type="match status" value="2"/>
</dbReference>
<dbReference type="InterPro" id="IPR008638">
    <property type="entry name" value="FhaB/CdiA-like_TPS"/>
</dbReference>
<reference evidence="2" key="1">
    <citation type="submission" date="2018-12" db="EMBL/GenBank/DDBJ databases">
        <authorList>
            <person name="Will S."/>
            <person name="Neumann-Schaal M."/>
            <person name="Henke P."/>
        </authorList>
    </citation>
    <scope>NUCLEOTIDE SEQUENCE</scope>
    <source>
        <strain evidence="2">PCC 7102</strain>
    </source>
</reference>
<evidence type="ECO:0000313" key="3">
    <source>
        <dbReference type="Proteomes" id="UP000271624"/>
    </source>
</evidence>
<dbReference type="RefSeq" id="WP_127080955.1">
    <property type="nucleotide sequence ID" value="NZ_RSCL01000005.1"/>
</dbReference>
<dbReference type="EMBL" id="RSCL01000005">
    <property type="protein sequence ID" value="RUT07110.1"/>
    <property type="molecule type" value="Genomic_DNA"/>
</dbReference>
<feature type="domain" description="Filamentous haemagglutinin FhaB/tRNA nuclease CdiA-like TPS" evidence="1">
    <location>
        <begin position="26"/>
        <end position="139"/>
    </location>
</feature>
<dbReference type="SUPFAM" id="SSF51126">
    <property type="entry name" value="Pectin lyase-like"/>
    <property type="match status" value="3"/>
</dbReference>
<dbReference type="InterPro" id="IPR011050">
    <property type="entry name" value="Pectin_lyase_fold/virulence"/>
</dbReference>
<dbReference type="InterPro" id="IPR012334">
    <property type="entry name" value="Pectin_lyas_fold"/>
</dbReference>
<name>A0A3S1AQT2_9CYAN</name>
<dbReference type="Proteomes" id="UP000271624">
    <property type="component" value="Unassembled WGS sequence"/>
</dbReference>
<dbReference type="SMART" id="SM00912">
    <property type="entry name" value="Haemagg_act"/>
    <property type="match status" value="1"/>
</dbReference>
<reference evidence="2" key="2">
    <citation type="journal article" date="2019" name="Genome Biol. Evol.">
        <title>Day and night: Metabolic profiles and evolutionary relationships of six axenic non-marine cyanobacteria.</title>
        <authorList>
            <person name="Will S.E."/>
            <person name="Henke P."/>
            <person name="Boedeker C."/>
            <person name="Huang S."/>
            <person name="Brinkmann H."/>
            <person name="Rohde M."/>
            <person name="Jarek M."/>
            <person name="Friedl T."/>
            <person name="Seufert S."/>
            <person name="Schumacher M."/>
            <person name="Overmann J."/>
            <person name="Neumann-Schaal M."/>
            <person name="Petersen J."/>
        </authorList>
    </citation>
    <scope>NUCLEOTIDE SEQUENCE [LARGE SCALE GENOMIC DNA]</scope>
    <source>
        <strain evidence="2">PCC 7102</strain>
    </source>
</reference>
<sequence length="817" mass="84493">MKPSYISTYFLGLLLLLPGVGSAQILPDRTTKTQIIPDTLMNGDIINGGLISGGNLFHSFSEFNVNAGRAVYFANPNNITNIFTRITGNNSSSINDTLGVLGNANLFLMNPNGIVFGTNAKLDIKGSFLGTTADTINFADGSMFTTATNSTQSTPLITQSVPIGLGFGSQQASITVNGKGHNLTTDTRLPAGNAPTVRTLNQGLRVSPGKTLALVGGNVNLDGGVLTAETGRIEIGGVGSGQVKITPTDSGFALDYASTSNFGDIFLKNQSLVDVSGVNAGQLQIQGRRINLSDASVVLSQNLGNNNASDMKIHASEAIELSGTNRNGRVRTGFHSETLARGRSSNIDVKTPLLLQQQGAGIVNSSFNVGTTGEINVNANDIRLIGASATNPAIATALTTATYGTGVAGNIKVNAQKILMLGGSFLSSNTYSRSSLGMGGNVIVNADDIQVSGATPLASTTAIASASFGAAKAGNLTVNTKTLQLLESASVSATAFASGDAGNVNINAANSIKVIGSNQALGNSTINSSVTIAPLEFQRILGISGNPTANAGTVLIKTPQLTITNLGAVSVRNAGQGNGGELQIIANSIQFKKGGKIQSRSQNGFGGNIYVQANEMQLQKNSLISAAAGGTGQGGNINLNTDSIVLLENSNITANAIRGQGGRININTQGIFSSPNSEITASSEVGIDGVVQIITPDIKQENNLQQQPSNFVIQETIVANSCLVNRNAQTSQFVVTGNGGVPEAPDTPNIEYSLLQVMPTSASVNAQSIVPESSKLSSWKAGDRIEEAIQLVRTKDGRLLLASSNHHNYKDLKQLTC</sequence>
<organism evidence="2 3">
    <name type="scientific">Dulcicalothrix desertica PCC 7102</name>
    <dbReference type="NCBI Taxonomy" id="232991"/>
    <lineage>
        <taxon>Bacteria</taxon>
        <taxon>Bacillati</taxon>
        <taxon>Cyanobacteriota</taxon>
        <taxon>Cyanophyceae</taxon>
        <taxon>Nostocales</taxon>
        <taxon>Calotrichaceae</taxon>
        <taxon>Dulcicalothrix</taxon>
    </lineage>
</organism>
<dbReference type="AlphaFoldDB" id="A0A3S1AQT2"/>
<evidence type="ECO:0000259" key="1">
    <source>
        <dbReference type="SMART" id="SM00912"/>
    </source>
</evidence>